<evidence type="ECO:0000256" key="2">
    <source>
        <dbReference type="SAM" id="Phobius"/>
    </source>
</evidence>
<dbReference type="STRING" id="869754.A0A1A0H9L9"/>
<feature type="region of interest" description="Disordered" evidence="1">
    <location>
        <begin position="128"/>
        <end position="161"/>
    </location>
</feature>
<keyword evidence="2" id="KW-1133">Transmembrane helix</keyword>
<feature type="compositionally biased region" description="Basic and acidic residues" evidence="1">
    <location>
        <begin position="188"/>
        <end position="206"/>
    </location>
</feature>
<evidence type="ECO:0000313" key="4">
    <source>
        <dbReference type="Proteomes" id="UP000092555"/>
    </source>
</evidence>
<evidence type="ECO:0000313" key="3">
    <source>
        <dbReference type="EMBL" id="OBA20685.1"/>
    </source>
</evidence>
<dbReference type="OrthoDB" id="4084593at2759"/>
<keyword evidence="2" id="KW-0472">Membrane</keyword>
<accession>A0A1A0H9L9</accession>
<dbReference type="Proteomes" id="UP000092555">
    <property type="component" value="Unassembled WGS sequence"/>
</dbReference>
<gene>
    <name evidence="3" type="ORF">METBIDRAFT_12644</name>
</gene>
<proteinExistence type="predicted"/>
<evidence type="ECO:0000256" key="1">
    <source>
        <dbReference type="SAM" id="MobiDB-lite"/>
    </source>
</evidence>
<dbReference type="AlphaFoldDB" id="A0A1A0H9L9"/>
<organism evidence="3 4">
    <name type="scientific">Metschnikowia bicuspidata var. bicuspidata NRRL YB-4993</name>
    <dbReference type="NCBI Taxonomy" id="869754"/>
    <lineage>
        <taxon>Eukaryota</taxon>
        <taxon>Fungi</taxon>
        <taxon>Dikarya</taxon>
        <taxon>Ascomycota</taxon>
        <taxon>Saccharomycotina</taxon>
        <taxon>Pichiomycetes</taxon>
        <taxon>Metschnikowiaceae</taxon>
        <taxon>Metschnikowia</taxon>
    </lineage>
</organism>
<sequence>MNRHNSGPRTPAATTRHGSFLAGPKTPGSKDRIQARPATATGSRSTDSLSSSTPLRRPGLNRTPGSSPQLARNGHLRHGSVGAKSDADELGNESGHLRNGSGYLRNGSGHLRKDPVDWRKASAGLRKDSAEFGKGSGDLRHRSGDLRRNSGDLRKDTGDLRNRSADLETTADLRNVSADFAKGLGDLRKDTTDLRHGSGDLRKDTAGLRNASADLRNASANSKGSADLVKDTGTASSNGSHEYPRSGADPAASPATDNVLMQKRLVEQFYKMDAKITPPRAVFGGPLPDPRLADYPHDVPLRVSGNRGTAMPQTGSAASASAMALRPFDDGALAPTGCVDLLLNIDSRHVEYELGQASAMLAHGVASLEPTPRFAEPVPSGQQQLWELQQHLQGMQARVDEISAQLGKTVADAKTVYHEQTRRSMAKVAKLRGLLAGLAARVDAAKTKMASSRQLLDTHVADKIAVLELVSRRFEAYDLRVRQRRVRYLMVALALAALLLAAYMAVGGPEGG</sequence>
<feature type="region of interest" description="Disordered" evidence="1">
    <location>
        <begin position="188"/>
        <end position="255"/>
    </location>
</feature>
<keyword evidence="4" id="KW-1185">Reference proteome</keyword>
<name>A0A1A0H9L9_9ASCO</name>
<protein>
    <submittedName>
        <fullName evidence="3">Uncharacterized protein</fullName>
    </submittedName>
</protein>
<feature type="compositionally biased region" description="Low complexity" evidence="1">
    <location>
        <begin position="41"/>
        <end position="60"/>
    </location>
</feature>
<dbReference type="EMBL" id="LXTC01000004">
    <property type="protein sequence ID" value="OBA20685.1"/>
    <property type="molecule type" value="Genomic_DNA"/>
</dbReference>
<feature type="compositionally biased region" description="Polar residues" evidence="1">
    <location>
        <begin position="1"/>
        <end position="17"/>
    </location>
</feature>
<feature type="region of interest" description="Disordered" evidence="1">
    <location>
        <begin position="1"/>
        <end position="114"/>
    </location>
</feature>
<reference evidence="3 4" key="1">
    <citation type="submission" date="2016-05" db="EMBL/GenBank/DDBJ databases">
        <title>Comparative genomics of biotechnologically important yeasts.</title>
        <authorList>
            <consortium name="DOE Joint Genome Institute"/>
            <person name="Riley R."/>
            <person name="Haridas S."/>
            <person name="Wolfe K.H."/>
            <person name="Lopes M.R."/>
            <person name="Hittinger C.T."/>
            <person name="Goker M."/>
            <person name="Salamov A."/>
            <person name="Wisecaver J."/>
            <person name="Long T.M."/>
            <person name="Aerts A.L."/>
            <person name="Barry K."/>
            <person name="Choi C."/>
            <person name="Clum A."/>
            <person name="Coughlan A.Y."/>
            <person name="Deshpande S."/>
            <person name="Douglass A.P."/>
            <person name="Hanson S.J."/>
            <person name="Klenk H.-P."/>
            <person name="LaButti K."/>
            <person name="Lapidus A."/>
            <person name="Lindquist E."/>
            <person name="Lipzen A."/>
            <person name="Meier-kolthoff J.P."/>
            <person name="Ohm R.A."/>
            <person name="Otillar R.P."/>
            <person name="Pangilinan J."/>
            <person name="Peng Y."/>
            <person name="Rokas A."/>
            <person name="Rosa C.A."/>
            <person name="Scheuner C."/>
            <person name="Sibirny A.A."/>
            <person name="Slot J.C."/>
            <person name="Stielow J.B."/>
            <person name="Sun H."/>
            <person name="Kurtzman C.P."/>
            <person name="Blackwell M."/>
            <person name="Grigoriev I.V."/>
            <person name="Jeffries T.W."/>
        </authorList>
    </citation>
    <scope>NUCLEOTIDE SEQUENCE [LARGE SCALE GENOMIC DNA]</scope>
    <source>
        <strain evidence="3 4">NRRL YB-4993</strain>
    </source>
</reference>
<comment type="caution">
    <text evidence="3">The sequence shown here is derived from an EMBL/GenBank/DDBJ whole genome shotgun (WGS) entry which is preliminary data.</text>
</comment>
<feature type="transmembrane region" description="Helical" evidence="2">
    <location>
        <begin position="488"/>
        <end position="506"/>
    </location>
</feature>
<dbReference type="GeneID" id="30027225"/>
<dbReference type="RefSeq" id="XP_018711207.1">
    <property type="nucleotide sequence ID" value="XM_018854249.1"/>
</dbReference>
<keyword evidence="2" id="KW-0812">Transmembrane</keyword>